<evidence type="ECO:0000313" key="2">
    <source>
        <dbReference type="EMBL" id="AEF85527.1"/>
    </source>
</evidence>
<dbReference type="eggNOG" id="COG1664">
    <property type="taxonomic scope" value="Bacteria"/>
</dbReference>
<dbReference type="PANTHER" id="PTHR35024:SF4">
    <property type="entry name" value="POLYMER-FORMING CYTOSKELETAL PROTEIN"/>
    <property type="match status" value="1"/>
</dbReference>
<proteinExistence type="inferred from homology"/>
<evidence type="ECO:0000256" key="1">
    <source>
        <dbReference type="ARBA" id="ARBA00044755"/>
    </source>
</evidence>
<sequence length="138" mass="15049">MAKTDNKKKNTTVILGDRTSFSGILRFKETLCIQGKFKGTIEATGALIVDKGAVVEADHITVSSLMVYGTVVGEVHAMDRIDMYTGAEVRGDCSAARLRIADGVLFEGQCSMTGVDKEVEIFSRPTEEIKAELQRMND</sequence>
<organism evidence="2 3">
    <name type="scientific">Treponema primitia (strain ATCC BAA-887 / DSM 12427 / ZAS-2)</name>
    <dbReference type="NCBI Taxonomy" id="545694"/>
    <lineage>
        <taxon>Bacteria</taxon>
        <taxon>Pseudomonadati</taxon>
        <taxon>Spirochaetota</taxon>
        <taxon>Spirochaetia</taxon>
        <taxon>Spirochaetales</taxon>
        <taxon>Treponemataceae</taxon>
        <taxon>Treponema</taxon>
    </lineage>
</organism>
<accession>F5YKI5</accession>
<dbReference type="KEGG" id="tpi:TREPR_1949"/>
<dbReference type="InterPro" id="IPR007607">
    <property type="entry name" value="BacA/B"/>
</dbReference>
<dbReference type="AlphaFoldDB" id="F5YKI5"/>
<reference evidence="2 3" key="2">
    <citation type="journal article" date="2011" name="ISME J.">
        <title>RNA-seq reveals cooperative metabolic interactions between two termite-gut spirochete species in co-culture.</title>
        <authorList>
            <person name="Rosenthal A.Z."/>
            <person name="Matson E.G."/>
            <person name="Eldar A."/>
            <person name="Leadbetter J.R."/>
        </authorList>
    </citation>
    <scope>NUCLEOTIDE SEQUENCE [LARGE SCALE GENOMIC DNA]</scope>
    <source>
        <strain evidence="3">ATCC BAA-887 / DSM 12427 / ZAS-2</strain>
    </source>
</reference>
<keyword evidence="3" id="KW-1185">Reference proteome</keyword>
<evidence type="ECO:0000313" key="3">
    <source>
        <dbReference type="Proteomes" id="UP000009223"/>
    </source>
</evidence>
<gene>
    <name evidence="2" type="ordered locus">TREPR_1949</name>
</gene>
<dbReference type="EMBL" id="CP001843">
    <property type="protein sequence ID" value="AEF85527.1"/>
    <property type="molecule type" value="Genomic_DNA"/>
</dbReference>
<name>F5YKI5_TREPZ</name>
<dbReference type="PANTHER" id="PTHR35024">
    <property type="entry name" value="HYPOTHETICAL CYTOSOLIC PROTEIN"/>
    <property type="match status" value="1"/>
</dbReference>
<dbReference type="Proteomes" id="UP000009223">
    <property type="component" value="Chromosome"/>
</dbReference>
<dbReference type="HOGENOM" id="CLU_072799_4_3_12"/>
<protein>
    <recommendedName>
        <fullName evidence="4">Integral membrane protein CcmA involved in cell shape determination</fullName>
    </recommendedName>
</protein>
<dbReference type="RefSeq" id="WP_015708204.1">
    <property type="nucleotide sequence ID" value="NC_015578.1"/>
</dbReference>
<comment type="similarity">
    <text evidence="1">Belongs to the bactofilin family.</text>
</comment>
<reference evidence="3" key="1">
    <citation type="submission" date="2009-12" db="EMBL/GenBank/DDBJ databases">
        <title>Complete sequence of Treponema primitia strain ZAS-2.</title>
        <authorList>
            <person name="Tetu S.G."/>
            <person name="Matson E."/>
            <person name="Ren Q."/>
            <person name="Seshadri R."/>
            <person name="Elbourne L."/>
            <person name="Hassan K.A."/>
            <person name="Durkin A."/>
            <person name="Radune D."/>
            <person name="Mohamoud Y."/>
            <person name="Shay R."/>
            <person name="Jin S."/>
            <person name="Zhang X."/>
            <person name="Lucey K."/>
            <person name="Ballor N.R."/>
            <person name="Ottesen E."/>
            <person name="Rosenthal R."/>
            <person name="Allen A."/>
            <person name="Leadbetter J.R."/>
            <person name="Paulsen I.T."/>
        </authorList>
    </citation>
    <scope>NUCLEOTIDE SEQUENCE [LARGE SCALE GENOMIC DNA]</scope>
    <source>
        <strain evidence="3">ATCC BAA-887 / DSM 12427 / ZAS-2</strain>
    </source>
</reference>
<dbReference type="OrthoDB" id="350528at2"/>
<dbReference type="STRING" id="545694.TREPR_1949"/>
<evidence type="ECO:0008006" key="4">
    <source>
        <dbReference type="Google" id="ProtNLM"/>
    </source>
</evidence>
<dbReference type="Pfam" id="PF04519">
    <property type="entry name" value="Bactofilin"/>
    <property type="match status" value="1"/>
</dbReference>